<sequence>MTRSSLGYTLTAGAVCVGLLVAGCSSSPQTPSATQADSVTVTDQWVKAADSGMTSAFAELANTGRGDVRIVSASSPASARMELHEMAPGEGGSMAMRQKPDGVVVPANGTHSISPGGDHLMLMDITAPLTPGTIATFTLTFEDGSTTSFDAAVRDFSGNKEEYLPTEDEPAEGASATTSNHGG</sequence>
<dbReference type="InterPro" id="IPR058248">
    <property type="entry name" value="Lxx211020-like"/>
</dbReference>
<evidence type="ECO:0000313" key="3">
    <source>
        <dbReference type="Proteomes" id="UP000662986"/>
    </source>
</evidence>
<dbReference type="Pfam" id="PF04314">
    <property type="entry name" value="PCuAC"/>
    <property type="match status" value="1"/>
</dbReference>
<reference evidence="2 3" key="2">
    <citation type="journal article" date="2022" name="Arch. Microbiol.">
        <title>Rhodococcus pseudokoreensis sp. nov. isolated from the rhizosphere of young M26 apple rootstocks.</title>
        <authorList>
            <person name="Kampfer P."/>
            <person name="Glaeser S.P."/>
            <person name="Blom J."/>
            <person name="Wolf J."/>
            <person name="Benning S."/>
            <person name="Schloter M."/>
            <person name="Neumann-Schaal M."/>
        </authorList>
    </citation>
    <scope>NUCLEOTIDE SEQUENCE [LARGE SCALE GENOMIC DNA]</scope>
    <source>
        <strain evidence="2 3">R79</strain>
    </source>
</reference>
<dbReference type="PROSITE" id="PS51257">
    <property type="entry name" value="PROKAR_LIPOPROTEIN"/>
    <property type="match status" value="1"/>
</dbReference>
<keyword evidence="3" id="KW-1185">Reference proteome</keyword>
<dbReference type="InterPro" id="IPR007410">
    <property type="entry name" value="LpqE-like"/>
</dbReference>
<dbReference type="PANTHER" id="PTHR36302">
    <property type="entry name" value="BLR7088 PROTEIN"/>
    <property type="match status" value="1"/>
</dbReference>
<geneLocation type="plasmid" evidence="2 3">
    <name>unnamed4</name>
</geneLocation>
<dbReference type="InterPro" id="IPR036182">
    <property type="entry name" value="PCuAC_sf"/>
</dbReference>
<dbReference type="EMBL" id="CP070615">
    <property type="protein sequence ID" value="QSE87621.1"/>
    <property type="molecule type" value="Genomic_DNA"/>
</dbReference>
<dbReference type="Proteomes" id="UP000662986">
    <property type="component" value="Plasmid unnamed4"/>
</dbReference>
<dbReference type="RefSeq" id="WP_206004404.1">
    <property type="nucleotide sequence ID" value="NZ_CP070615.1"/>
</dbReference>
<dbReference type="SUPFAM" id="SSF110087">
    <property type="entry name" value="DR1885-like metal-binding protein"/>
    <property type="match status" value="1"/>
</dbReference>
<dbReference type="PANTHER" id="PTHR36302:SF1">
    <property type="entry name" value="COPPER CHAPERONE PCU(A)C"/>
    <property type="match status" value="1"/>
</dbReference>
<evidence type="ECO:0000256" key="1">
    <source>
        <dbReference type="SAM" id="MobiDB-lite"/>
    </source>
</evidence>
<reference evidence="2 3" key="1">
    <citation type="journal article" date="2021" name="Microbiol. Resour. Announc.">
        <title>Complete Genome Sequences of Two Rhodococcus sp. Strains with Large and Linear Chromosomes, Isolated from Apple Rhizosphere.</title>
        <authorList>
            <person name="Benning S."/>
            <person name="Brugnone N."/>
            <person name="Siani R."/>
            <person name="Kublik S."/>
            <person name="Schloter M."/>
            <person name="Rad V."/>
        </authorList>
    </citation>
    <scope>NUCLEOTIDE SEQUENCE [LARGE SCALE GENOMIC DNA]</scope>
    <source>
        <strain evidence="2 3">R79</strain>
    </source>
</reference>
<evidence type="ECO:0000313" key="2">
    <source>
        <dbReference type="EMBL" id="QSE87621.1"/>
    </source>
</evidence>
<organism evidence="2 3">
    <name type="scientific">Rhodococcus pseudokoreensis</name>
    <dbReference type="NCBI Taxonomy" id="2811421"/>
    <lineage>
        <taxon>Bacteria</taxon>
        <taxon>Bacillati</taxon>
        <taxon>Actinomycetota</taxon>
        <taxon>Actinomycetes</taxon>
        <taxon>Mycobacteriales</taxon>
        <taxon>Nocardiaceae</taxon>
        <taxon>Rhodococcus</taxon>
    </lineage>
</organism>
<proteinExistence type="predicted"/>
<name>A0A974ZRK5_9NOCA</name>
<gene>
    <name evidence="2" type="ORF">JWS13_02885</name>
</gene>
<keyword evidence="2" id="KW-0614">Plasmid</keyword>
<accession>A0A974ZRK5</accession>
<protein>
    <submittedName>
        <fullName evidence="2">Copper chaperone PCu(A)C</fullName>
    </submittedName>
</protein>
<dbReference type="Gene3D" id="2.60.40.1890">
    <property type="entry name" value="PCu(A)C copper chaperone"/>
    <property type="match status" value="1"/>
</dbReference>
<feature type="region of interest" description="Disordered" evidence="1">
    <location>
        <begin position="158"/>
        <end position="183"/>
    </location>
</feature>